<dbReference type="Proteomes" id="UP000631114">
    <property type="component" value="Unassembled WGS sequence"/>
</dbReference>
<keyword evidence="5" id="KW-0732">Signal</keyword>
<dbReference type="PANTHER" id="PTHR31232:SF18">
    <property type="entry name" value="S-PROTEIN HOMOLOG"/>
    <property type="match status" value="1"/>
</dbReference>
<dbReference type="PANTHER" id="PTHR31232">
    <property type="match status" value="1"/>
</dbReference>
<evidence type="ECO:0000256" key="1">
    <source>
        <dbReference type="ARBA" id="ARBA00004613"/>
    </source>
</evidence>
<comment type="caution">
    <text evidence="7">The sequence shown here is derived from an EMBL/GenBank/DDBJ whole genome shotgun (WGS) entry which is preliminary data.</text>
</comment>
<dbReference type="GO" id="GO:0005576">
    <property type="term" value="C:extracellular region"/>
    <property type="evidence" value="ECO:0007669"/>
    <property type="project" value="UniProtKB-SubCell"/>
</dbReference>
<gene>
    <name evidence="7" type="ORF">IFM89_037574</name>
</gene>
<dbReference type="EMBL" id="JADFTS010000006">
    <property type="protein sequence ID" value="KAF9603728.1"/>
    <property type="molecule type" value="Genomic_DNA"/>
</dbReference>
<organism evidence="7 8">
    <name type="scientific">Coptis chinensis</name>
    <dbReference type="NCBI Taxonomy" id="261450"/>
    <lineage>
        <taxon>Eukaryota</taxon>
        <taxon>Viridiplantae</taxon>
        <taxon>Streptophyta</taxon>
        <taxon>Embryophyta</taxon>
        <taxon>Tracheophyta</taxon>
        <taxon>Spermatophyta</taxon>
        <taxon>Magnoliopsida</taxon>
        <taxon>Ranunculales</taxon>
        <taxon>Ranunculaceae</taxon>
        <taxon>Coptidoideae</taxon>
        <taxon>Coptis</taxon>
    </lineage>
</organism>
<evidence type="ECO:0000313" key="8">
    <source>
        <dbReference type="Proteomes" id="UP000631114"/>
    </source>
</evidence>
<accession>A0A835LPY3</accession>
<reference evidence="7 8" key="1">
    <citation type="submission" date="2020-10" db="EMBL/GenBank/DDBJ databases">
        <title>The Coptis chinensis genome and diversification of protoberbering-type alkaloids.</title>
        <authorList>
            <person name="Wang B."/>
            <person name="Shu S."/>
            <person name="Song C."/>
            <person name="Liu Y."/>
        </authorList>
    </citation>
    <scope>NUCLEOTIDE SEQUENCE [LARGE SCALE GENOMIC DNA]</scope>
    <source>
        <strain evidence="7">HL-2020</strain>
        <tissue evidence="7">Leaf</tissue>
    </source>
</reference>
<dbReference type="AlphaFoldDB" id="A0A835LPY3"/>
<evidence type="ECO:0000256" key="6">
    <source>
        <dbReference type="RuleBase" id="RU367044"/>
    </source>
</evidence>
<protein>
    <recommendedName>
        <fullName evidence="6">S-protein homolog</fullName>
    </recommendedName>
</protein>
<comment type="similarity">
    <text evidence="2 6">Belongs to the plant self-incompatibility (S1) protein family.</text>
</comment>
<dbReference type="InterPro" id="IPR010264">
    <property type="entry name" value="Self-incomp_S1"/>
</dbReference>
<evidence type="ECO:0000256" key="5">
    <source>
        <dbReference type="ARBA" id="ARBA00022729"/>
    </source>
</evidence>
<keyword evidence="4 6" id="KW-0964">Secreted</keyword>
<keyword evidence="8" id="KW-1185">Reference proteome</keyword>
<comment type="subcellular location">
    <subcellularLocation>
        <location evidence="1 6">Secreted</location>
    </subcellularLocation>
</comment>
<dbReference type="Pfam" id="PF05938">
    <property type="entry name" value="Self-incomp_S1"/>
    <property type="match status" value="1"/>
</dbReference>
<name>A0A835LPY3_9MAGN</name>
<evidence type="ECO:0000256" key="4">
    <source>
        <dbReference type="ARBA" id="ARBA00022525"/>
    </source>
</evidence>
<evidence type="ECO:0000256" key="3">
    <source>
        <dbReference type="ARBA" id="ARBA00022471"/>
    </source>
</evidence>
<sequence>MLTPRPEGKAMQTNFNNVSRAFKLLLVSVALCECSAVYGRVHVYLKNEIGPKVALNFRCQSKDNNLGDHILYYGQTYTWSFGDQIFGRTLYWCRMHWLDSKKNIYIEGTFDIYKTSPDKLICGSNCTRVARSHGVYANNYGQEELFLYYEWPRQKYLMQQNQTKA</sequence>
<dbReference type="OrthoDB" id="1938697at2759"/>
<evidence type="ECO:0000313" key="7">
    <source>
        <dbReference type="EMBL" id="KAF9603728.1"/>
    </source>
</evidence>
<proteinExistence type="inferred from homology"/>
<keyword evidence="3 6" id="KW-0713">Self-incompatibility</keyword>
<dbReference type="GO" id="GO:0060320">
    <property type="term" value="P:rejection of self pollen"/>
    <property type="evidence" value="ECO:0007669"/>
    <property type="project" value="UniProtKB-KW"/>
</dbReference>
<evidence type="ECO:0000256" key="2">
    <source>
        <dbReference type="ARBA" id="ARBA00005581"/>
    </source>
</evidence>